<name>A0A452R8D3_URSAM</name>
<evidence type="ECO:0000313" key="5">
    <source>
        <dbReference type="Ensembl" id="ENSUAMP00000014922.1"/>
    </source>
</evidence>
<dbReference type="PANTHER" id="PTHR46334">
    <property type="entry name" value="COSTARS FAMILY PROTEIN ABRACL"/>
    <property type="match status" value="1"/>
</dbReference>
<dbReference type="SMART" id="SM01283">
    <property type="entry name" value="Costars"/>
    <property type="match status" value="1"/>
</dbReference>
<sequence length="203" mass="22318">MRGLGIIGTKWRRAKVAVIEVRVRIPRSLGRPATCLESAPFPGVSSAEFPPHRLVPGSVGGPFLERLNSYLPPPSSTPAFLFCLSHFLPQPLPPRCVEEDNQVRTNVAPAFPRKRKKGGSAAMNVDHEINLLVEEIHRLGSKNADGKLSVKFGVLFRDDKCANLFEALVGTLKAAKRRKIVTYPGELLLQGVHDDVDIILLQD</sequence>
<dbReference type="Pfam" id="PF14705">
    <property type="entry name" value="Costars"/>
    <property type="match status" value="1"/>
</dbReference>
<dbReference type="GeneTree" id="ENSGT00470000042287"/>
<dbReference type="GO" id="GO:0032970">
    <property type="term" value="P:regulation of actin filament-based process"/>
    <property type="evidence" value="ECO:0007669"/>
    <property type="project" value="TreeGrafter"/>
</dbReference>
<dbReference type="PANTHER" id="PTHR46334:SF1">
    <property type="entry name" value="COSTARS FAMILY PROTEIN ABRACL"/>
    <property type="match status" value="1"/>
</dbReference>
<dbReference type="Gene3D" id="1.10.10.1540">
    <property type="entry name" value="Costar domain"/>
    <property type="match status" value="1"/>
</dbReference>
<dbReference type="InterPro" id="IPR027817">
    <property type="entry name" value="Costars_dom"/>
</dbReference>
<evidence type="ECO:0000256" key="3">
    <source>
        <dbReference type="ARBA" id="ARBA00031406"/>
    </source>
</evidence>
<dbReference type="InterPro" id="IPR044302">
    <property type="entry name" value="Costars"/>
</dbReference>
<evidence type="ECO:0000313" key="6">
    <source>
        <dbReference type="Proteomes" id="UP000291022"/>
    </source>
</evidence>
<proteinExistence type="inferred from homology"/>
<accession>A0A452R8D3</accession>
<comment type="similarity">
    <text evidence="1">Belongs to the costars family.</text>
</comment>
<evidence type="ECO:0000256" key="1">
    <source>
        <dbReference type="ARBA" id="ARBA00006126"/>
    </source>
</evidence>
<dbReference type="Ensembl" id="ENSUAMT00000016729.1">
    <property type="protein sequence ID" value="ENSUAMP00000014922.1"/>
    <property type="gene ID" value="ENSUAMG00000011975.1"/>
</dbReference>
<dbReference type="STRING" id="9643.ENSUAMP00000014922"/>
<dbReference type="InterPro" id="IPR038095">
    <property type="entry name" value="Costars_sf"/>
</dbReference>
<reference evidence="5" key="3">
    <citation type="submission" date="2025-09" db="UniProtKB">
        <authorList>
            <consortium name="Ensembl"/>
        </authorList>
    </citation>
    <scope>IDENTIFICATION</scope>
</reference>
<dbReference type="OMA" id="CVLQTWF"/>
<reference evidence="5" key="2">
    <citation type="submission" date="2025-08" db="UniProtKB">
        <authorList>
            <consortium name="Ensembl"/>
        </authorList>
    </citation>
    <scope>IDENTIFICATION</scope>
</reference>
<dbReference type="AlphaFoldDB" id="A0A452R8D3"/>
<feature type="domain" description="Costars" evidence="4">
    <location>
        <begin position="123"/>
        <end position="201"/>
    </location>
</feature>
<dbReference type="Proteomes" id="UP000291022">
    <property type="component" value="Unassembled WGS sequence"/>
</dbReference>
<organism evidence="5 6">
    <name type="scientific">Ursus americanus</name>
    <name type="common">American black bear</name>
    <name type="synonym">Euarctos americanus</name>
    <dbReference type="NCBI Taxonomy" id="9643"/>
    <lineage>
        <taxon>Eukaryota</taxon>
        <taxon>Metazoa</taxon>
        <taxon>Chordata</taxon>
        <taxon>Craniata</taxon>
        <taxon>Vertebrata</taxon>
        <taxon>Euteleostomi</taxon>
        <taxon>Mammalia</taxon>
        <taxon>Eutheria</taxon>
        <taxon>Laurasiatheria</taxon>
        <taxon>Carnivora</taxon>
        <taxon>Caniformia</taxon>
        <taxon>Ursidae</taxon>
        <taxon>Ursus</taxon>
    </lineage>
</organism>
<keyword evidence="6" id="KW-1185">Reference proteome</keyword>
<evidence type="ECO:0000256" key="2">
    <source>
        <dbReference type="ARBA" id="ARBA00024115"/>
    </source>
</evidence>
<evidence type="ECO:0000259" key="4">
    <source>
        <dbReference type="SMART" id="SM01283"/>
    </source>
</evidence>
<protein>
    <recommendedName>
        <fullName evidence="2">Costars family protein ABRACL</fullName>
    </recommendedName>
    <alternativeName>
        <fullName evidence="3">ABRA C-terminal-like protein</fullName>
    </alternativeName>
</protein>
<dbReference type="FunFam" id="1.10.10.1540:FF:000002">
    <property type="entry name" value="costars family protein ABRACL"/>
    <property type="match status" value="1"/>
</dbReference>
<reference evidence="6" key="1">
    <citation type="submission" date="2016-06" db="EMBL/GenBank/DDBJ databases">
        <title>De novo assembly and RNA-Seq shows season-dependent expression and editing in black bear kidneys.</title>
        <authorList>
            <person name="Korstanje R."/>
            <person name="Srivastava A."/>
            <person name="Sarsani V.K."/>
            <person name="Sheehan S.M."/>
            <person name="Seger R.L."/>
            <person name="Barter M.E."/>
            <person name="Lindqvist C."/>
            <person name="Brody L.C."/>
            <person name="Mullikin J.C."/>
        </authorList>
    </citation>
    <scope>NUCLEOTIDE SEQUENCE [LARGE SCALE GENOMIC DNA]</scope>
</reference>